<keyword evidence="3" id="KW-1185">Reference proteome</keyword>
<organism evidence="2 3">
    <name type="scientific">Symbiodinium microadriaticum</name>
    <name type="common">Dinoflagellate</name>
    <name type="synonym">Zooxanthella microadriatica</name>
    <dbReference type="NCBI Taxonomy" id="2951"/>
    <lineage>
        <taxon>Eukaryota</taxon>
        <taxon>Sar</taxon>
        <taxon>Alveolata</taxon>
        <taxon>Dinophyceae</taxon>
        <taxon>Suessiales</taxon>
        <taxon>Symbiodiniaceae</taxon>
        <taxon>Symbiodinium</taxon>
    </lineage>
</organism>
<feature type="compositionally biased region" description="Basic and acidic residues" evidence="1">
    <location>
        <begin position="281"/>
        <end position="292"/>
    </location>
</feature>
<feature type="compositionally biased region" description="Basic and acidic residues" evidence="1">
    <location>
        <begin position="235"/>
        <end position="245"/>
    </location>
</feature>
<accession>A0A1Q9DCC1</accession>
<reference evidence="2 3" key="1">
    <citation type="submission" date="2016-02" db="EMBL/GenBank/DDBJ databases">
        <title>Genome analysis of coral dinoflagellate symbionts highlights evolutionary adaptations to a symbiotic lifestyle.</title>
        <authorList>
            <person name="Aranda M."/>
            <person name="Li Y."/>
            <person name="Liew Y.J."/>
            <person name="Baumgarten S."/>
            <person name="Simakov O."/>
            <person name="Wilson M."/>
            <person name="Piel J."/>
            <person name="Ashoor H."/>
            <person name="Bougouffa S."/>
            <person name="Bajic V.B."/>
            <person name="Ryu T."/>
            <person name="Ravasi T."/>
            <person name="Bayer T."/>
            <person name="Micklem G."/>
            <person name="Kim H."/>
            <person name="Bhak J."/>
            <person name="Lajeunesse T.C."/>
            <person name="Voolstra C.R."/>
        </authorList>
    </citation>
    <scope>NUCLEOTIDE SEQUENCE [LARGE SCALE GENOMIC DNA]</scope>
    <source>
        <strain evidence="2 3">CCMP2467</strain>
    </source>
</reference>
<dbReference type="AlphaFoldDB" id="A0A1Q9DCC1"/>
<gene>
    <name evidence="2" type="ORF">AK812_SmicGene25258</name>
</gene>
<dbReference type="Proteomes" id="UP000186817">
    <property type="component" value="Unassembled WGS sequence"/>
</dbReference>
<evidence type="ECO:0000313" key="3">
    <source>
        <dbReference type="Proteomes" id="UP000186817"/>
    </source>
</evidence>
<name>A0A1Q9DCC1_SYMMI</name>
<feature type="region of interest" description="Disordered" evidence="1">
    <location>
        <begin position="227"/>
        <end position="490"/>
    </location>
</feature>
<feature type="compositionally biased region" description="Acidic residues" evidence="1">
    <location>
        <begin position="388"/>
        <end position="415"/>
    </location>
</feature>
<evidence type="ECO:0000256" key="1">
    <source>
        <dbReference type="SAM" id="MobiDB-lite"/>
    </source>
</evidence>
<dbReference type="OrthoDB" id="438942at2759"/>
<proteinExistence type="predicted"/>
<protein>
    <submittedName>
        <fullName evidence="2">Uncharacterized protein</fullName>
    </submittedName>
</protein>
<dbReference type="EMBL" id="LSRX01000604">
    <property type="protein sequence ID" value="OLP92876.1"/>
    <property type="molecule type" value="Genomic_DNA"/>
</dbReference>
<feature type="compositionally biased region" description="Low complexity" evidence="1">
    <location>
        <begin position="436"/>
        <end position="445"/>
    </location>
</feature>
<sequence>MSTLAEVWAGLPGLAQRGASGRLVIGPTNLQRADLDFNWNIVGHAILWVGVRPSVEPLADVVADFFHAIAKKPHRPREQNILRLYELVGIPVPEGRSPRSTEDEETWGNESLLVKRWMKKVKKNAQQRKRTLLQALETEVAYIEMLLKAKGDLAAKKAWNAAWQHSGAGQAVDRVDTCPMEAGLAEEVLEAARIEVHRREVEQSMQDESQREPALSAELRGTTLVLGQAPEDPEEPHPTSERMPDDDNATIFFDPETMACLEGTGGPGDEKPIPGFVGGGEPHHDKPAEKPEALVGSDEPNDDEPAALDGSGEADDDEPAALDGSGKADDDEPEALVGSGEADDDKSEALDGSGEPDFEPEEALFGSGEPDDDKSEALDGSGEPNDDKPDDDEALGGSGEADDDESEADDDESEPMDVSGEPDDAKPNASVGKGGPSPESSGSVQPPLPKPACAKDFTAVGPAQQHTGKKGGGRGKGAKQRPDEGKALTGKATRIKFCVWQAANSRLAQLQQQMMHGSADPVPAMLPGAPTVSSNSGEFVAGLAA</sequence>
<comment type="caution">
    <text evidence="2">The sequence shown here is derived from an EMBL/GenBank/DDBJ whole genome shotgun (WGS) entry which is preliminary data.</text>
</comment>
<evidence type="ECO:0000313" key="2">
    <source>
        <dbReference type="EMBL" id="OLP92876.1"/>
    </source>
</evidence>
<feature type="non-terminal residue" evidence="2">
    <location>
        <position position="545"/>
    </location>
</feature>
<feature type="compositionally biased region" description="Basic residues" evidence="1">
    <location>
        <begin position="467"/>
        <end position="479"/>
    </location>
</feature>
<feature type="compositionally biased region" description="Acidic residues" evidence="1">
    <location>
        <begin position="299"/>
        <end position="320"/>
    </location>
</feature>